<dbReference type="GO" id="GO:0003677">
    <property type="term" value="F:DNA binding"/>
    <property type="evidence" value="ECO:0007669"/>
    <property type="project" value="UniProtKB-KW"/>
</dbReference>
<dbReference type="SMART" id="SM00347">
    <property type="entry name" value="HTH_MARR"/>
    <property type="match status" value="2"/>
</dbReference>
<dbReference type="Gene3D" id="1.10.10.10">
    <property type="entry name" value="Winged helix-like DNA-binding domain superfamily/Winged helix DNA-binding domain"/>
    <property type="match status" value="2"/>
</dbReference>
<dbReference type="InterPro" id="IPR039422">
    <property type="entry name" value="MarR/SlyA-like"/>
</dbReference>
<dbReference type="Pfam" id="PF01047">
    <property type="entry name" value="MarR"/>
    <property type="match status" value="1"/>
</dbReference>
<dbReference type="InterPro" id="IPR036388">
    <property type="entry name" value="WH-like_DNA-bd_sf"/>
</dbReference>
<evidence type="ECO:0000313" key="5">
    <source>
        <dbReference type="EMBL" id="MBA2892750.1"/>
    </source>
</evidence>
<dbReference type="Proteomes" id="UP000530928">
    <property type="component" value="Unassembled WGS sequence"/>
</dbReference>
<feature type="domain" description="HTH marR-type" evidence="4">
    <location>
        <begin position="4"/>
        <end position="143"/>
    </location>
</feature>
<comment type="caution">
    <text evidence="5">The sequence shown here is derived from an EMBL/GenBank/DDBJ whole genome shotgun (WGS) entry which is preliminary data.</text>
</comment>
<dbReference type="InterPro" id="IPR000835">
    <property type="entry name" value="HTH_MarR-typ"/>
</dbReference>
<keyword evidence="6" id="KW-1185">Reference proteome</keyword>
<evidence type="ECO:0000256" key="2">
    <source>
        <dbReference type="ARBA" id="ARBA00023125"/>
    </source>
</evidence>
<dbReference type="PROSITE" id="PS50995">
    <property type="entry name" value="HTH_MARR_2"/>
    <property type="match status" value="1"/>
</dbReference>
<sequence>MAASEVPGYLLWRLTMKWRAAADRALTPLGLTHAQYSLLASLYGLSRRGAQPSQRQLADFAGLEPIYVSKLARALETAGLLTRIEHPHDPRAVQLALTPAGAETALRAIAVIRDLQQENTAPIGGLDSPRTRQLVETLKTLLGDGSDIMTQPPALTGQDIAEAQGALRGLLEGVLAPTGVSGNGYLALRVLTLRGPMAPGDLRDFLAGQRQLGLDPAGAAALLDDLAARGLIGVGDDGLTRTTQEGAALHTRLSETIAPITGQVFGDFDPADLEVAHRVLNEVMRRADEVRAGL</sequence>
<evidence type="ECO:0000256" key="3">
    <source>
        <dbReference type="ARBA" id="ARBA00023163"/>
    </source>
</evidence>
<proteinExistence type="predicted"/>
<dbReference type="RefSeq" id="WP_220133790.1">
    <property type="nucleotide sequence ID" value="NZ_BAABAM010000003.1"/>
</dbReference>
<evidence type="ECO:0000256" key="1">
    <source>
        <dbReference type="ARBA" id="ARBA00023015"/>
    </source>
</evidence>
<accession>A0A7W0HRA6</accession>
<dbReference type="EMBL" id="JACDUR010000004">
    <property type="protein sequence ID" value="MBA2892750.1"/>
    <property type="molecule type" value="Genomic_DNA"/>
</dbReference>
<dbReference type="SUPFAM" id="SSF46785">
    <property type="entry name" value="Winged helix' DNA-binding domain"/>
    <property type="match status" value="2"/>
</dbReference>
<dbReference type="GO" id="GO:0006950">
    <property type="term" value="P:response to stress"/>
    <property type="evidence" value="ECO:0007669"/>
    <property type="project" value="TreeGrafter"/>
</dbReference>
<dbReference type="GO" id="GO:0003700">
    <property type="term" value="F:DNA-binding transcription factor activity"/>
    <property type="evidence" value="ECO:0007669"/>
    <property type="project" value="InterPro"/>
</dbReference>
<reference evidence="5 6" key="1">
    <citation type="submission" date="2020-07" db="EMBL/GenBank/DDBJ databases">
        <title>Genomic Encyclopedia of Type Strains, Phase IV (KMG-IV): sequencing the most valuable type-strain genomes for metagenomic binning, comparative biology and taxonomic classification.</title>
        <authorList>
            <person name="Goeker M."/>
        </authorList>
    </citation>
    <scope>NUCLEOTIDE SEQUENCE [LARGE SCALE GENOMIC DNA]</scope>
    <source>
        <strain evidence="5 6">DSM 45533</strain>
    </source>
</reference>
<name>A0A7W0HRA6_9ACTN</name>
<keyword evidence="2 5" id="KW-0238">DNA-binding</keyword>
<dbReference type="PANTHER" id="PTHR33164">
    <property type="entry name" value="TRANSCRIPTIONAL REGULATOR, MARR FAMILY"/>
    <property type="match status" value="1"/>
</dbReference>
<protein>
    <submittedName>
        <fullName evidence="5">DNA-binding MarR family transcriptional regulator</fullName>
    </submittedName>
</protein>
<gene>
    <name evidence="5" type="ORF">HNR30_004104</name>
</gene>
<evidence type="ECO:0000313" key="6">
    <source>
        <dbReference type="Proteomes" id="UP000530928"/>
    </source>
</evidence>
<dbReference type="AlphaFoldDB" id="A0A7W0HRA6"/>
<evidence type="ECO:0000259" key="4">
    <source>
        <dbReference type="PROSITE" id="PS50995"/>
    </source>
</evidence>
<dbReference type="InterPro" id="IPR036390">
    <property type="entry name" value="WH_DNA-bd_sf"/>
</dbReference>
<dbReference type="PANTHER" id="PTHR33164:SF64">
    <property type="entry name" value="TRANSCRIPTIONAL REGULATOR SLYA"/>
    <property type="match status" value="1"/>
</dbReference>
<organism evidence="5 6">
    <name type="scientific">Nonomuraea soli</name>
    <dbReference type="NCBI Taxonomy" id="1032476"/>
    <lineage>
        <taxon>Bacteria</taxon>
        <taxon>Bacillati</taxon>
        <taxon>Actinomycetota</taxon>
        <taxon>Actinomycetes</taxon>
        <taxon>Streptosporangiales</taxon>
        <taxon>Streptosporangiaceae</taxon>
        <taxon>Nonomuraea</taxon>
    </lineage>
</organism>
<keyword evidence="1" id="KW-0805">Transcription regulation</keyword>
<keyword evidence="3" id="KW-0804">Transcription</keyword>